<gene>
    <name evidence="2" type="ORF">EGYM00163_LOCUS37852</name>
</gene>
<name>A0A7S4G6G7_9EUGL</name>
<protein>
    <recommendedName>
        <fullName evidence="1">UBC core domain-containing protein</fullName>
    </recommendedName>
</protein>
<dbReference type="SMART" id="SM00212">
    <property type="entry name" value="UBCc"/>
    <property type="match status" value="1"/>
</dbReference>
<dbReference type="SUPFAM" id="SSF54495">
    <property type="entry name" value="UBC-like"/>
    <property type="match status" value="1"/>
</dbReference>
<reference evidence="2" key="1">
    <citation type="submission" date="2021-01" db="EMBL/GenBank/DDBJ databases">
        <authorList>
            <person name="Corre E."/>
            <person name="Pelletier E."/>
            <person name="Niang G."/>
            <person name="Scheremetjew M."/>
            <person name="Finn R."/>
            <person name="Kale V."/>
            <person name="Holt S."/>
            <person name="Cochrane G."/>
            <person name="Meng A."/>
            <person name="Brown T."/>
            <person name="Cohen L."/>
        </authorList>
    </citation>
    <scope>NUCLEOTIDE SEQUENCE</scope>
    <source>
        <strain evidence="2">CCMP1594</strain>
    </source>
</reference>
<evidence type="ECO:0000313" key="2">
    <source>
        <dbReference type="EMBL" id="CAE0826595.1"/>
    </source>
</evidence>
<sequence length="304" mass="33598">MAFSKEVIKLCRTIDKLTAGQATLAPKEDDSSLLTLIIKPIDGYYNGGRIEFEISIPVEYPAMPPHVKCLTPILHPNIGTGFRDRWDGEICLNILDEDWKADTMGLDDVVNGIMFLLCDEEGMNFDDVLNGDLWVLDVWEEADRREWFQAIIGGAWVNIDDPSQAPVPLSAYDSAPDASWIRFESCRDPASPTADHTYGDPGHSSTDELQPKLLAHTQAERQTSAPSIQMLGKSASLPGNRCAPSPLGLHKCCSEPMPHKWVRCRTVKQEVNGIAPSYRKEVTEVTPMCNPSPLEAPGRLSRGP</sequence>
<dbReference type="EMBL" id="HBJA01109760">
    <property type="protein sequence ID" value="CAE0826595.1"/>
    <property type="molecule type" value="Transcribed_RNA"/>
</dbReference>
<organism evidence="2">
    <name type="scientific">Eutreptiella gymnastica</name>
    <dbReference type="NCBI Taxonomy" id="73025"/>
    <lineage>
        <taxon>Eukaryota</taxon>
        <taxon>Discoba</taxon>
        <taxon>Euglenozoa</taxon>
        <taxon>Euglenida</taxon>
        <taxon>Spirocuta</taxon>
        <taxon>Euglenophyceae</taxon>
        <taxon>Eutreptiales</taxon>
        <taxon>Eutreptiaceae</taxon>
        <taxon>Eutreptiella</taxon>
    </lineage>
</organism>
<dbReference type="AlphaFoldDB" id="A0A7S4G6G7"/>
<evidence type="ECO:0000259" key="1">
    <source>
        <dbReference type="PROSITE" id="PS50127"/>
    </source>
</evidence>
<dbReference type="InterPro" id="IPR016135">
    <property type="entry name" value="UBQ-conjugating_enzyme/RWD"/>
</dbReference>
<dbReference type="PROSITE" id="PS50127">
    <property type="entry name" value="UBC_2"/>
    <property type="match status" value="1"/>
</dbReference>
<dbReference type="InterPro" id="IPR000608">
    <property type="entry name" value="UBC"/>
</dbReference>
<dbReference type="CDD" id="cd23794">
    <property type="entry name" value="UBCc_UBE2F_UBE2M"/>
    <property type="match status" value="1"/>
</dbReference>
<dbReference type="Pfam" id="PF00179">
    <property type="entry name" value="UQ_con"/>
    <property type="match status" value="1"/>
</dbReference>
<dbReference type="PANTHER" id="PTHR24068">
    <property type="entry name" value="UBIQUITIN-CONJUGATING ENZYME E2"/>
    <property type="match status" value="1"/>
</dbReference>
<proteinExistence type="predicted"/>
<feature type="domain" description="UBC core" evidence="1">
    <location>
        <begin position="2"/>
        <end position="157"/>
    </location>
</feature>
<dbReference type="Gene3D" id="3.10.110.10">
    <property type="entry name" value="Ubiquitin Conjugating Enzyme"/>
    <property type="match status" value="1"/>
</dbReference>
<accession>A0A7S4G6G7</accession>